<dbReference type="GO" id="GO:0006879">
    <property type="term" value="P:intracellular iron ion homeostasis"/>
    <property type="evidence" value="ECO:0007669"/>
    <property type="project" value="TreeGrafter"/>
</dbReference>
<feature type="compositionally biased region" description="Pro residues" evidence="8">
    <location>
        <begin position="87"/>
        <end position="99"/>
    </location>
</feature>
<dbReference type="InterPro" id="IPR001083">
    <property type="entry name" value="Cu_fist_DNA-bd_dom"/>
</dbReference>
<name>A0A507R2S0_MONPU</name>
<dbReference type="EMBL" id="VIFY01000024">
    <property type="protein sequence ID" value="TQB75053.1"/>
    <property type="molecule type" value="Genomic_DNA"/>
</dbReference>
<evidence type="ECO:0000313" key="11">
    <source>
        <dbReference type="Proteomes" id="UP000319663"/>
    </source>
</evidence>
<comment type="caution">
    <text evidence="10">The sequence shown here is derived from an EMBL/GenBank/DDBJ whole genome shotgun (WGS) entry which is preliminary data.</text>
</comment>
<proteinExistence type="predicted"/>
<gene>
    <name evidence="10" type="ORF">MPDQ_003849</name>
</gene>
<feature type="region of interest" description="Disordered" evidence="8">
    <location>
        <begin position="129"/>
        <end position="228"/>
    </location>
</feature>
<evidence type="ECO:0000313" key="10">
    <source>
        <dbReference type="EMBL" id="TQB75053.1"/>
    </source>
</evidence>
<feature type="region of interest" description="Disordered" evidence="8">
    <location>
        <begin position="82"/>
        <end position="116"/>
    </location>
</feature>
<evidence type="ECO:0000259" key="9">
    <source>
        <dbReference type="PROSITE" id="PS50073"/>
    </source>
</evidence>
<comment type="subcellular location">
    <subcellularLocation>
        <location evidence="1">Nucleus</location>
    </subcellularLocation>
</comment>
<dbReference type="GO" id="GO:0000978">
    <property type="term" value="F:RNA polymerase II cis-regulatory region sequence-specific DNA binding"/>
    <property type="evidence" value="ECO:0007669"/>
    <property type="project" value="TreeGrafter"/>
</dbReference>
<dbReference type="PANTHER" id="PTHR28088:SF9">
    <property type="entry name" value="TRANSCRIPTION FACTOR GRISEA, PUTATIVE (AFU_ORTHOLOGUE AFUA_1G13190)-RELATED"/>
    <property type="match status" value="1"/>
</dbReference>
<dbReference type="STRING" id="5098.A0A507R2S0"/>
<evidence type="ECO:0000256" key="1">
    <source>
        <dbReference type="ARBA" id="ARBA00004123"/>
    </source>
</evidence>
<dbReference type="GO" id="GO:0045944">
    <property type="term" value="P:positive regulation of transcription by RNA polymerase II"/>
    <property type="evidence" value="ECO:0007669"/>
    <property type="project" value="TreeGrafter"/>
</dbReference>
<keyword evidence="7" id="KW-0539">Nucleus</keyword>
<evidence type="ECO:0000256" key="3">
    <source>
        <dbReference type="ARBA" id="ARBA00022833"/>
    </source>
</evidence>
<dbReference type="GO" id="GO:0006878">
    <property type="term" value="P:intracellular copper ion homeostasis"/>
    <property type="evidence" value="ECO:0007669"/>
    <property type="project" value="TreeGrafter"/>
</dbReference>
<keyword evidence="11" id="KW-1185">Reference proteome</keyword>
<keyword evidence="3" id="KW-0862">Zinc</keyword>
<evidence type="ECO:0000256" key="4">
    <source>
        <dbReference type="ARBA" id="ARBA00023008"/>
    </source>
</evidence>
<dbReference type="FunFam" id="3.90.430.10:FF:000001">
    <property type="entry name" value="Copper fist DNA-binding protein"/>
    <property type="match status" value="1"/>
</dbReference>
<dbReference type="Proteomes" id="UP000319663">
    <property type="component" value="Unassembled WGS sequence"/>
</dbReference>
<dbReference type="Gene3D" id="3.90.430.10">
    <property type="entry name" value="Copper fist DNA-binding domain"/>
    <property type="match status" value="1"/>
</dbReference>
<dbReference type="PANTHER" id="PTHR28088">
    <property type="entry name" value="TRANSCRIPTIONAL ACTIVATOR HAA1-RELATED"/>
    <property type="match status" value="1"/>
</dbReference>
<evidence type="ECO:0000256" key="6">
    <source>
        <dbReference type="ARBA" id="ARBA00023163"/>
    </source>
</evidence>
<dbReference type="InterPro" id="IPR051763">
    <property type="entry name" value="Copper_Homeo_Regul"/>
</dbReference>
<evidence type="ECO:0000256" key="5">
    <source>
        <dbReference type="ARBA" id="ARBA00023015"/>
    </source>
</evidence>
<accession>A0A507R2S0</accession>
<dbReference type="SMART" id="SM01090">
    <property type="entry name" value="Copper-fist"/>
    <property type="match status" value="1"/>
</dbReference>
<dbReference type="InterPro" id="IPR036395">
    <property type="entry name" value="Cu_fist_DNA-bd_dom_sf"/>
</dbReference>
<keyword evidence="2" id="KW-0479">Metal-binding</keyword>
<feature type="domain" description="Copper-fist" evidence="9">
    <location>
        <begin position="6"/>
        <end position="41"/>
    </location>
</feature>
<evidence type="ECO:0000256" key="8">
    <source>
        <dbReference type="SAM" id="MobiDB-lite"/>
    </source>
</evidence>
<dbReference type="SUPFAM" id="SSF57879">
    <property type="entry name" value="Zinc domain conserved in yeast copper-regulated transcription factors"/>
    <property type="match status" value="1"/>
</dbReference>
<protein>
    <recommendedName>
        <fullName evidence="9">Copper-fist domain-containing protein</fullName>
    </recommendedName>
</protein>
<dbReference type="GO" id="GO:0005634">
    <property type="term" value="C:nucleus"/>
    <property type="evidence" value="ECO:0007669"/>
    <property type="project" value="UniProtKB-SubCell"/>
</dbReference>
<sequence length="541" mass="58246">MPLDEEGAKWSCEPCIRGHRSSKCQHFDRLMMKVPKAGRPLAKCPHPKGTCSCQKLYAFMIRIPKGSTCLCRPLYKVPAEMDEAGQPTPPASVAPPTSSPSPYKVQKSSRRQTSVHVAPENVAKALSSIPEFKTGNGRPANITPYLLHTPTFGNPSGPADRSFTTSAPQLTPPDLDTKGSHTPQRGSCCSKESQLKQQQPLKQGSCCKKSNRQVDNSAGESGVAEDGNTDGIFSQMSYSTFTAPQFLFWQGSGSAGQDFSNQPFMPHQTHSQNPPYLGGYMSHPAQIPLMTFPRQDFPNNTDPNHNTVQPATAGDSQSIAYGTTPAFGDPNHICSCGDSCQCLGCASHPFNDRTKQYVQEMGALVAFGEKDGNIDWPTGYRNQNLPEKAEGSSLDFSFANYSPHLDDRTVPWEAKPSTRPEHALNSNFTNGLSSPFSPEYTPGLLMEPEEYYTLEYPVGLPVPCTDVTGSCQCGNDCGCSGCLTHNGHNGEPVATDTPPLTTAELPNSCSQQADSGLSRIPVLDNLPVSPSSPAAIGPQII</sequence>
<keyword evidence="5" id="KW-0805">Transcription regulation</keyword>
<feature type="compositionally biased region" description="Polar residues" evidence="8">
    <location>
        <begin position="180"/>
        <end position="202"/>
    </location>
</feature>
<dbReference type="Pfam" id="PF00649">
    <property type="entry name" value="Copper-fist"/>
    <property type="match status" value="1"/>
</dbReference>
<keyword evidence="4" id="KW-0186">Copper</keyword>
<dbReference type="GO" id="GO:0000981">
    <property type="term" value="F:DNA-binding transcription factor activity, RNA polymerase II-specific"/>
    <property type="evidence" value="ECO:0007669"/>
    <property type="project" value="TreeGrafter"/>
</dbReference>
<dbReference type="PROSITE" id="PS50073">
    <property type="entry name" value="COPPER_FIST_2"/>
    <property type="match status" value="1"/>
</dbReference>
<reference evidence="10 11" key="1">
    <citation type="submission" date="2019-06" db="EMBL/GenBank/DDBJ databases">
        <title>Wine fermentation using esterase from Monascus purpureus.</title>
        <authorList>
            <person name="Geng C."/>
            <person name="Zhang Y."/>
        </authorList>
    </citation>
    <scope>NUCLEOTIDE SEQUENCE [LARGE SCALE GENOMIC DNA]</scope>
    <source>
        <strain evidence="10">HQ1</strain>
    </source>
</reference>
<dbReference type="OrthoDB" id="5600085at2759"/>
<keyword evidence="6" id="KW-0804">Transcription</keyword>
<evidence type="ECO:0000256" key="2">
    <source>
        <dbReference type="ARBA" id="ARBA00022723"/>
    </source>
</evidence>
<organism evidence="10 11">
    <name type="scientific">Monascus purpureus</name>
    <name type="common">Red mold</name>
    <name type="synonym">Monascus anka</name>
    <dbReference type="NCBI Taxonomy" id="5098"/>
    <lineage>
        <taxon>Eukaryota</taxon>
        <taxon>Fungi</taxon>
        <taxon>Dikarya</taxon>
        <taxon>Ascomycota</taxon>
        <taxon>Pezizomycotina</taxon>
        <taxon>Eurotiomycetes</taxon>
        <taxon>Eurotiomycetidae</taxon>
        <taxon>Eurotiales</taxon>
        <taxon>Aspergillaceae</taxon>
        <taxon>Monascus</taxon>
    </lineage>
</organism>
<dbReference type="SMART" id="SM00412">
    <property type="entry name" value="Cu_FIST"/>
    <property type="match status" value="1"/>
</dbReference>
<dbReference type="GO" id="GO:0005507">
    <property type="term" value="F:copper ion binding"/>
    <property type="evidence" value="ECO:0007669"/>
    <property type="project" value="InterPro"/>
</dbReference>
<evidence type="ECO:0000256" key="7">
    <source>
        <dbReference type="ARBA" id="ARBA00023242"/>
    </source>
</evidence>
<dbReference type="AlphaFoldDB" id="A0A507R2S0"/>